<gene>
    <name evidence="1" type="ORF">L2E82_41998</name>
</gene>
<evidence type="ECO:0000313" key="1">
    <source>
        <dbReference type="EMBL" id="KAI3698447.1"/>
    </source>
</evidence>
<accession>A0ACB8ZKV8</accession>
<dbReference type="EMBL" id="CM042016">
    <property type="protein sequence ID" value="KAI3698447.1"/>
    <property type="molecule type" value="Genomic_DNA"/>
</dbReference>
<reference evidence="2" key="1">
    <citation type="journal article" date="2022" name="Mol. Ecol. Resour.">
        <title>The genomes of chicory, endive, great burdock and yacon provide insights into Asteraceae palaeo-polyploidization history and plant inulin production.</title>
        <authorList>
            <person name="Fan W."/>
            <person name="Wang S."/>
            <person name="Wang H."/>
            <person name="Wang A."/>
            <person name="Jiang F."/>
            <person name="Liu H."/>
            <person name="Zhao H."/>
            <person name="Xu D."/>
            <person name="Zhang Y."/>
        </authorList>
    </citation>
    <scope>NUCLEOTIDE SEQUENCE [LARGE SCALE GENOMIC DNA]</scope>
    <source>
        <strain evidence="2">cv. Punajuju</strain>
    </source>
</reference>
<name>A0ACB8ZKV8_CICIN</name>
<evidence type="ECO:0000313" key="2">
    <source>
        <dbReference type="Proteomes" id="UP001055811"/>
    </source>
</evidence>
<protein>
    <submittedName>
        <fullName evidence="1">Uncharacterized protein</fullName>
    </submittedName>
</protein>
<organism evidence="1 2">
    <name type="scientific">Cichorium intybus</name>
    <name type="common">Chicory</name>
    <dbReference type="NCBI Taxonomy" id="13427"/>
    <lineage>
        <taxon>Eukaryota</taxon>
        <taxon>Viridiplantae</taxon>
        <taxon>Streptophyta</taxon>
        <taxon>Embryophyta</taxon>
        <taxon>Tracheophyta</taxon>
        <taxon>Spermatophyta</taxon>
        <taxon>Magnoliopsida</taxon>
        <taxon>eudicotyledons</taxon>
        <taxon>Gunneridae</taxon>
        <taxon>Pentapetalae</taxon>
        <taxon>asterids</taxon>
        <taxon>campanulids</taxon>
        <taxon>Asterales</taxon>
        <taxon>Asteraceae</taxon>
        <taxon>Cichorioideae</taxon>
        <taxon>Cichorieae</taxon>
        <taxon>Cichoriinae</taxon>
        <taxon>Cichorium</taxon>
    </lineage>
</organism>
<comment type="caution">
    <text evidence="1">The sequence shown here is derived from an EMBL/GenBank/DDBJ whole genome shotgun (WGS) entry which is preliminary data.</text>
</comment>
<sequence>MLQELHSARYLTLNLNIVECISSFPELLSRHPSPFTNLICLTIDSSMRKDAYKVKMSTEARNFLLENSPSATFIMDLPEDPATKAMKQAAEIESHMKELQASIEKGNMIAERKEKTNAIYKKIEVEIGVLSQKKMMQNDPPIGQSKEEIEMQLQGFKADIVRLARQCKICVEEMKVVINEEHRECIAMSLKRMQIVLLLGKLPKQERAEVEARYSRQLKEVEALHARLLSQIVNPYDIFAITKLRSLYISTMPSSSSTTGNAKNSANMKS</sequence>
<reference evidence="1 2" key="2">
    <citation type="journal article" date="2022" name="Mol. Ecol. Resour.">
        <title>The genomes of chicory, endive, great burdock and yacon provide insights into Asteraceae paleo-polyploidization history and plant inulin production.</title>
        <authorList>
            <person name="Fan W."/>
            <person name="Wang S."/>
            <person name="Wang H."/>
            <person name="Wang A."/>
            <person name="Jiang F."/>
            <person name="Liu H."/>
            <person name="Zhao H."/>
            <person name="Xu D."/>
            <person name="Zhang Y."/>
        </authorList>
    </citation>
    <scope>NUCLEOTIDE SEQUENCE [LARGE SCALE GENOMIC DNA]</scope>
    <source>
        <strain evidence="2">cv. Punajuju</strain>
        <tissue evidence="1">Leaves</tissue>
    </source>
</reference>
<proteinExistence type="predicted"/>
<dbReference type="Proteomes" id="UP001055811">
    <property type="component" value="Linkage Group LG08"/>
</dbReference>
<keyword evidence="2" id="KW-1185">Reference proteome</keyword>